<feature type="compositionally biased region" description="Low complexity" evidence="1">
    <location>
        <begin position="465"/>
        <end position="482"/>
    </location>
</feature>
<dbReference type="Proteomes" id="UP000594454">
    <property type="component" value="Chromosome 2"/>
</dbReference>
<feature type="compositionally biased region" description="Polar residues" evidence="1">
    <location>
        <begin position="402"/>
        <end position="427"/>
    </location>
</feature>
<feature type="compositionally biased region" description="Polar residues" evidence="1">
    <location>
        <begin position="299"/>
        <end position="308"/>
    </location>
</feature>
<feature type="compositionally biased region" description="Basic and acidic residues" evidence="1">
    <location>
        <begin position="37"/>
        <end position="46"/>
    </location>
</feature>
<evidence type="ECO:0000256" key="1">
    <source>
        <dbReference type="SAM" id="MobiDB-lite"/>
    </source>
</evidence>
<evidence type="ECO:0000313" key="2">
    <source>
        <dbReference type="EMBL" id="CAD7080754.1"/>
    </source>
</evidence>
<feature type="compositionally biased region" description="Low complexity" evidence="1">
    <location>
        <begin position="279"/>
        <end position="290"/>
    </location>
</feature>
<gene>
    <name evidence="2" type="ORF">HERILL_LOCUS3893</name>
</gene>
<dbReference type="AlphaFoldDB" id="A0A7R8UHN2"/>
<feature type="compositionally biased region" description="Low complexity" evidence="1">
    <location>
        <begin position="131"/>
        <end position="146"/>
    </location>
</feature>
<feature type="compositionally biased region" description="Low complexity" evidence="1">
    <location>
        <begin position="55"/>
        <end position="74"/>
    </location>
</feature>
<dbReference type="InterPro" id="IPR053210">
    <property type="entry name" value="ANKRD12"/>
</dbReference>
<dbReference type="GO" id="GO:0005654">
    <property type="term" value="C:nucleoplasm"/>
    <property type="evidence" value="ECO:0007669"/>
    <property type="project" value="TreeGrafter"/>
</dbReference>
<dbReference type="FunCoup" id="A0A7R8UHN2">
    <property type="interactions" value="188"/>
</dbReference>
<feature type="region of interest" description="Disordered" evidence="1">
    <location>
        <begin position="1"/>
        <end position="489"/>
    </location>
</feature>
<feature type="compositionally biased region" description="Polar residues" evidence="1">
    <location>
        <begin position="316"/>
        <end position="337"/>
    </location>
</feature>
<dbReference type="OrthoDB" id="5806726at2759"/>
<keyword evidence="3" id="KW-1185">Reference proteome</keyword>
<name>A0A7R8UHN2_HERIL</name>
<evidence type="ECO:0008006" key="4">
    <source>
        <dbReference type="Google" id="ProtNLM"/>
    </source>
</evidence>
<feature type="compositionally biased region" description="Low complexity" evidence="1">
    <location>
        <begin position="373"/>
        <end position="401"/>
    </location>
</feature>
<dbReference type="InParanoid" id="A0A7R8UHN2"/>
<feature type="compositionally biased region" description="Low complexity" evidence="1">
    <location>
        <begin position="202"/>
        <end position="217"/>
    </location>
</feature>
<feature type="compositionally biased region" description="Basic and acidic residues" evidence="1">
    <location>
        <begin position="338"/>
        <end position="352"/>
    </location>
</feature>
<proteinExistence type="predicted"/>
<sequence>MSIAQELLNDFNDDPDSSTTSSSSSSSSGRSSQQIKKPADQKKSSDDGAEGGGASTSNTTASSANSSSSAASAAVNNKDEEDIYEFKTTPKDGSAGSGTGSGGDDTKTELRKSDKSAVSDDKSMEETPATSSSSGSGTSANVSSGGQSKRPYSEVENVNEDNTEQEDNKRKKRKDSENVKEPSGKTGSGNRNAPQRQDKGSKSAGSSAKSLGGIAAKVNTSLERKSPCASPKPANKQTDSDAETDENKSSDNFGNGGPKVPPLKIVIPQQSSSGDMETGSRNGKNNSNRSHAALPYVVASSSNSNDSLTADKESASSRCASPAESTGKGSSSNISATSEEKNSKATSEERAQQRVLRSSHRSGGSGQGVDRGSNNSSPQLQSSSPSPAAPAASNEANESAAGKTSGTSNASPAAPPQHQSENETTINAPSPSASSTCSSKTEQQSTVELHPRKRKIRAKQEEANKSTSNATSNQSNAETTSSVNEIHPHDHPFTNCYQMFLNIRKQIEKKHRTLFPIQPRPPQGFKDYLMNRRTYVLHGKTPSEPTIALPSNLPAQMKDLFIAQEKERHKLKMQHIVEKEKLGLTVEQEILRVHGKAARSLACQSVPFSACTILKDEEVYNMITPEQEEKDRNARSRYNGRLFISWLQDVDDKWEKIKEAMVLRHHNEAESLHAVQKMDWEWGLKEHLLCDFNSRPVIDEQHVPMVHVSDFDLLPA</sequence>
<feature type="compositionally biased region" description="Low complexity" evidence="1">
    <location>
        <begin position="428"/>
        <end position="439"/>
    </location>
</feature>
<protein>
    <recommendedName>
        <fullName evidence="4">Ankyrin repeat domain-containing protein 12</fullName>
    </recommendedName>
</protein>
<feature type="compositionally biased region" description="Low complexity" evidence="1">
    <location>
        <begin position="17"/>
        <end position="32"/>
    </location>
</feature>
<feature type="compositionally biased region" description="Basic and acidic residues" evidence="1">
    <location>
        <begin position="104"/>
        <end position="125"/>
    </location>
</feature>
<accession>A0A7R8UHN2</accession>
<feature type="compositionally biased region" description="Basic and acidic residues" evidence="1">
    <location>
        <begin position="166"/>
        <end position="183"/>
    </location>
</feature>
<dbReference type="PANTHER" id="PTHR24149">
    <property type="entry name" value="ANKYRIN REPEAT DOMAIN-CONTAINING PROTEIN 12"/>
    <property type="match status" value="1"/>
</dbReference>
<dbReference type="PANTHER" id="PTHR24149:SF14">
    <property type="entry name" value="ANKYRIN REPEAT DOMAIN 12"/>
    <property type="match status" value="1"/>
</dbReference>
<evidence type="ECO:0000313" key="3">
    <source>
        <dbReference type="Proteomes" id="UP000594454"/>
    </source>
</evidence>
<organism evidence="2 3">
    <name type="scientific">Hermetia illucens</name>
    <name type="common">Black soldier fly</name>
    <dbReference type="NCBI Taxonomy" id="343691"/>
    <lineage>
        <taxon>Eukaryota</taxon>
        <taxon>Metazoa</taxon>
        <taxon>Ecdysozoa</taxon>
        <taxon>Arthropoda</taxon>
        <taxon>Hexapoda</taxon>
        <taxon>Insecta</taxon>
        <taxon>Pterygota</taxon>
        <taxon>Neoptera</taxon>
        <taxon>Endopterygota</taxon>
        <taxon>Diptera</taxon>
        <taxon>Brachycera</taxon>
        <taxon>Stratiomyomorpha</taxon>
        <taxon>Stratiomyidae</taxon>
        <taxon>Hermetiinae</taxon>
        <taxon>Hermetia</taxon>
    </lineage>
</organism>
<reference evidence="2 3" key="1">
    <citation type="submission" date="2020-11" db="EMBL/GenBank/DDBJ databases">
        <authorList>
            <person name="Wallbank WR R."/>
            <person name="Pardo Diaz C."/>
            <person name="Kozak K."/>
            <person name="Martin S."/>
            <person name="Jiggins C."/>
            <person name="Moest M."/>
            <person name="Warren A I."/>
            <person name="Generalovic N T."/>
            <person name="Byers J.R.P. K."/>
            <person name="Montejo-Kovacevich G."/>
            <person name="Yen C E."/>
        </authorList>
    </citation>
    <scope>NUCLEOTIDE SEQUENCE [LARGE SCALE GENOMIC DNA]</scope>
</reference>
<dbReference type="EMBL" id="LR899010">
    <property type="protein sequence ID" value="CAD7080754.1"/>
    <property type="molecule type" value="Genomic_DNA"/>
</dbReference>